<reference evidence="7 8" key="1">
    <citation type="submission" date="2016-10" db="EMBL/GenBank/DDBJ databases">
        <authorList>
            <person name="de Groot N.N."/>
        </authorList>
    </citation>
    <scope>NUCLEOTIDE SEQUENCE [LARGE SCALE GENOMIC DNA]</scope>
    <source>
        <strain evidence="7 8">CGMCC 4.1877</strain>
    </source>
</reference>
<keyword evidence="8" id="KW-1185">Reference proteome</keyword>
<organism evidence="7 8">
    <name type="scientific">Pseudonocardia ammonioxydans</name>
    <dbReference type="NCBI Taxonomy" id="260086"/>
    <lineage>
        <taxon>Bacteria</taxon>
        <taxon>Bacillati</taxon>
        <taxon>Actinomycetota</taxon>
        <taxon>Actinomycetes</taxon>
        <taxon>Pseudonocardiales</taxon>
        <taxon>Pseudonocardiaceae</taxon>
        <taxon>Pseudonocardia</taxon>
    </lineage>
</organism>
<name>A0A1I5HI05_PSUAM</name>
<comment type="subcellular location">
    <subcellularLocation>
        <location evidence="1">Membrane</location>
        <topology evidence="1">Multi-pass membrane protein</topology>
    </subcellularLocation>
</comment>
<feature type="transmembrane region" description="Helical" evidence="6">
    <location>
        <begin position="42"/>
        <end position="67"/>
    </location>
</feature>
<gene>
    <name evidence="7" type="ORF">SAMN05216207_10663</name>
</gene>
<feature type="transmembrane region" description="Helical" evidence="6">
    <location>
        <begin position="268"/>
        <end position="289"/>
    </location>
</feature>
<dbReference type="RefSeq" id="WP_093355836.1">
    <property type="nucleotide sequence ID" value="NZ_FOUY01000066.1"/>
</dbReference>
<feature type="transmembrane region" description="Helical" evidence="6">
    <location>
        <begin position="465"/>
        <end position="482"/>
    </location>
</feature>
<dbReference type="EMBL" id="FOUY01000066">
    <property type="protein sequence ID" value="SFO47968.1"/>
    <property type="molecule type" value="Genomic_DNA"/>
</dbReference>
<dbReference type="AlphaFoldDB" id="A0A1I5HI05"/>
<dbReference type="Gene3D" id="1.20.1740.10">
    <property type="entry name" value="Amino acid/polyamine transporter I"/>
    <property type="match status" value="1"/>
</dbReference>
<evidence type="ECO:0000256" key="3">
    <source>
        <dbReference type="ARBA" id="ARBA00022692"/>
    </source>
</evidence>
<feature type="transmembrane region" description="Helical" evidence="6">
    <location>
        <begin position="227"/>
        <end position="247"/>
    </location>
</feature>
<keyword evidence="5 6" id="KW-0472">Membrane</keyword>
<dbReference type="OrthoDB" id="8274074at2"/>
<evidence type="ECO:0000256" key="6">
    <source>
        <dbReference type="SAM" id="Phobius"/>
    </source>
</evidence>
<accession>A0A1I5HI05</accession>
<evidence type="ECO:0000256" key="4">
    <source>
        <dbReference type="ARBA" id="ARBA00022989"/>
    </source>
</evidence>
<protein>
    <submittedName>
        <fullName evidence="7">Amino acid/polyamine/organocation transporter, APC superfamily</fullName>
    </submittedName>
</protein>
<keyword evidence="3 6" id="KW-0812">Transmembrane</keyword>
<feature type="transmembrane region" description="Helical" evidence="6">
    <location>
        <begin position="439"/>
        <end position="459"/>
    </location>
</feature>
<proteinExistence type="predicted"/>
<keyword evidence="2" id="KW-0813">Transport</keyword>
<feature type="transmembrane region" description="Helical" evidence="6">
    <location>
        <begin position="186"/>
        <end position="207"/>
    </location>
</feature>
<evidence type="ECO:0000256" key="1">
    <source>
        <dbReference type="ARBA" id="ARBA00004141"/>
    </source>
</evidence>
<dbReference type="STRING" id="260086.SAMN05216207_10663"/>
<dbReference type="PANTHER" id="PTHR45649">
    <property type="entry name" value="AMINO-ACID PERMEASE BAT1"/>
    <property type="match status" value="1"/>
</dbReference>
<sequence>MTEHETRSEVAGPVGGATADDEDARLADFGYTQRLDRSIGPLASFAIGFATISATTAVFTGFGAGFTSAGGPFVWTLLIAGAVFAVWTMIAADLAAKIPLAGYSYQWTSRINGPDLGWFTGSIAVVGWICGMTCVGYIFAGYLAGLFGLAPTQTTQILIAIGIVALCALINIYGVRFATMVNNTGVALELVLTVLGTLVVAVVAFSAPDRHQPLSVLFTPGGSGEQASYALAWLAAALGPFFGLIGVESSADVAEETKRSRHVVPRAMMYALGASIVVELLMYSVYVLAIRDEAAVLANSSAPIETIIDQQLGPVATKIVVAIALTNILACLLANMLVATRLVYSMSRDNMLPFSATWRRVSPRTLTPTAAVVGLASLSTLMLLSALVNEEAFTYIIGIASLAFFAVYTLQTVGLLIGVRKGTIPAAEPGTFDLGRLRLPLYLLALAVFLTVAGALVVLPEFAGNGWVFLGVVVACALWWATGLRARLRTGEAGAGYSGRHTP</sequence>
<evidence type="ECO:0000256" key="2">
    <source>
        <dbReference type="ARBA" id="ARBA00022448"/>
    </source>
</evidence>
<feature type="transmembrane region" description="Helical" evidence="6">
    <location>
        <begin position="116"/>
        <end position="144"/>
    </location>
</feature>
<feature type="transmembrane region" description="Helical" evidence="6">
    <location>
        <begin position="365"/>
        <end position="387"/>
    </location>
</feature>
<evidence type="ECO:0000256" key="5">
    <source>
        <dbReference type="ARBA" id="ARBA00023136"/>
    </source>
</evidence>
<dbReference type="GO" id="GO:0016020">
    <property type="term" value="C:membrane"/>
    <property type="evidence" value="ECO:0007669"/>
    <property type="project" value="UniProtKB-SubCell"/>
</dbReference>
<keyword evidence="4 6" id="KW-1133">Transmembrane helix</keyword>
<feature type="transmembrane region" description="Helical" evidence="6">
    <location>
        <begin position="73"/>
        <end position="95"/>
    </location>
</feature>
<feature type="transmembrane region" description="Helical" evidence="6">
    <location>
        <begin position="156"/>
        <end position="174"/>
    </location>
</feature>
<dbReference type="Pfam" id="PF13520">
    <property type="entry name" value="AA_permease_2"/>
    <property type="match status" value="1"/>
</dbReference>
<dbReference type="PIRSF" id="PIRSF006060">
    <property type="entry name" value="AA_transporter"/>
    <property type="match status" value="1"/>
</dbReference>
<feature type="transmembrane region" description="Helical" evidence="6">
    <location>
        <begin position="319"/>
        <end position="344"/>
    </location>
</feature>
<evidence type="ECO:0000313" key="8">
    <source>
        <dbReference type="Proteomes" id="UP000199614"/>
    </source>
</evidence>
<dbReference type="PANTHER" id="PTHR45649:SF26">
    <property type="entry name" value="OS04G0435100 PROTEIN"/>
    <property type="match status" value="1"/>
</dbReference>
<dbReference type="Proteomes" id="UP000199614">
    <property type="component" value="Unassembled WGS sequence"/>
</dbReference>
<dbReference type="GO" id="GO:0022857">
    <property type="term" value="F:transmembrane transporter activity"/>
    <property type="evidence" value="ECO:0007669"/>
    <property type="project" value="InterPro"/>
</dbReference>
<evidence type="ECO:0000313" key="7">
    <source>
        <dbReference type="EMBL" id="SFO47968.1"/>
    </source>
</evidence>
<feature type="transmembrane region" description="Helical" evidence="6">
    <location>
        <begin position="393"/>
        <end position="418"/>
    </location>
</feature>
<dbReference type="InterPro" id="IPR002293">
    <property type="entry name" value="AA/rel_permease1"/>
</dbReference>